<keyword evidence="4" id="KW-0804">Transcription</keyword>
<dbReference type="SUPFAM" id="SSF51215">
    <property type="entry name" value="Regulatory protein AraC"/>
    <property type="match status" value="1"/>
</dbReference>
<evidence type="ECO:0000256" key="4">
    <source>
        <dbReference type="ARBA" id="ARBA00023163"/>
    </source>
</evidence>
<dbReference type="InterPro" id="IPR020449">
    <property type="entry name" value="Tscrpt_reg_AraC-type_HTH"/>
</dbReference>
<comment type="caution">
    <text evidence="6">The sequence shown here is derived from an EMBL/GenBank/DDBJ whole genome shotgun (WGS) entry which is preliminary data.</text>
</comment>
<dbReference type="SMART" id="SM00342">
    <property type="entry name" value="HTH_ARAC"/>
    <property type="match status" value="1"/>
</dbReference>
<keyword evidence="3" id="KW-0010">Activator</keyword>
<keyword evidence="7" id="KW-1185">Reference proteome</keyword>
<dbReference type="Gene3D" id="2.60.120.280">
    <property type="entry name" value="Regulatory protein AraC"/>
    <property type="match status" value="1"/>
</dbReference>
<reference evidence="7" key="1">
    <citation type="journal article" date="2019" name="Int. J. Syst. Evol. Microbiol.">
        <title>The Global Catalogue of Microorganisms (GCM) 10K type strain sequencing project: providing services to taxonomists for standard genome sequencing and annotation.</title>
        <authorList>
            <consortium name="The Broad Institute Genomics Platform"/>
            <consortium name="The Broad Institute Genome Sequencing Center for Infectious Disease"/>
            <person name="Wu L."/>
            <person name="Ma J."/>
        </authorList>
    </citation>
    <scope>NUCLEOTIDE SEQUENCE [LARGE SCALE GENOMIC DNA]</scope>
    <source>
        <strain evidence="7">CCUG 57113</strain>
    </source>
</reference>
<evidence type="ECO:0000313" key="6">
    <source>
        <dbReference type="EMBL" id="MFC5470475.1"/>
    </source>
</evidence>
<gene>
    <name evidence="6" type="ORF">ACFPPD_17415</name>
</gene>
<dbReference type="EMBL" id="JBHSMH010000066">
    <property type="protein sequence ID" value="MFC5470475.1"/>
    <property type="molecule type" value="Genomic_DNA"/>
</dbReference>
<protein>
    <submittedName>
        <fullName evidence="6">AraC family transcriptional regulator</fullName>
    </submittedName>
</protein>
<dbReference type="InterPro" id="IPR003313">
    <property type="entry name" value="AraC-bd"/>
</dbReference>
<dbReference type="Gene3D" id="1.10.10.60">
    <property type="entry name" value="Homeodomain-like"/>
    <property type="match status" value="2"/>
</dbReference>
<accession>A0ABW0LXB4</accession>
<dbReference type="PROSITE" id="PS00041">
    <property type="entry name" value="HTH_ARAC_FAMILY_1"/>
    <property type="match status" value="1"/>
</dbReference>
<dbReference type="SUPFAM" id="SSF46689">
    <property type="entry name" value="Homeodomain-like"/>
    <property type="match status" value="2"/>
</dbReference>
<dbReference type="RefSeq" id="WP_378082713.1">
    <property type="nucleotide sequence ID" value="NZ_JBHSMH010000066.1"/>
</dbReference>
<feature type="domain" description="HTH araC/xylS-type" evidence="5">
    <location>
        <begin position="134"/>
        <end position="232"/>
    </location>
</feature>
<dbReference type="PROSITE" id="PS01124">
    <property type="entry name" value="HTH_ARAC_FAMILY_2"/>
    <property type="match status" value="1"/>
</dbReference>
<keyword evidence="1" id="KW-0805">Transcription regulation</keyword>
<dbReference type="InterPro" id="IPR018060">
    <property type="entry name" value="HTH_AraC"/>
</dbReference>
<dbReference type="InterPro" id="IPR009057">
    <property type="entry name" value="Homeodomain-like_sf"/>
</dbReference>
<dbReference type="PRINTS" id="PR00032">
    <property type="entry name" value="HTHARAC"/>
</dbReference>
<dbReference type="InterPro" id="IPR050204">
    <property type="entry name" value="AraC_XylS_family_regulators"/>
</dbReference>
<proteinExistence type="predicted"/>
<evidence type="ECO:0000313" key="7">
    <source>
        <dbReference type="Proteomes" id="UP001596105"/>
    </source>
</evidence>
<sequence>MLFQYTVSGEGIFEKGKESYRIPQGRAFLAEIPDDHRYYYPEGSDPWEFFFILFRPQLIFPIWEQIKATIGSTPVLEPGSIPIRMLRDIFAEAQAGRITDPYLASSYVYQFIIELKRLSATHAKNKEGWPDSIKEAVRYLDRNYSRTVGLEQLAESLLLSKFHLLRSFSRFVGITPNDYLNRVRIERAIELLRTTDWSIDRIGTEVGYSTGSYFIKVFRKLTGQTPGSFRSGNKSLHYNRLFFD</sequence>
<evidence type="ECO:0000256" key="3">
    <source>
        <dbReference type="ARBA" id="ARBA00023159"/>
    </source>
</evidence>
<dbReference type="Proteomes" id="UP001596105">
    <property type="component" value="Unassembled WGS sequence"/>
</dbReference>
<dbReference type="InterPro" id="IPR037923">
    <property type="entry name" value="HTH-like"/>
</dbReference>
<organism evidence="6 7">
    <name type="scientific">Cohnella suwonensis</name>
    <dbReference type="NCBI Taxonomy" id="696072"/>
    <lineage>
        <taxon>Bacteria</taxon>
        <taxon>Bacillati</taxon>
        <taxon>Bacillota</taxon>
        <taxon>Bacilli</taxon>
        <taxon>Bacillales</taxon>
        <taxon>Paenibacillaceae</taxon>
        <taxon>Cohnella</taxon>
    </lineage>
</organism>
<dbReference type="Pfam" id="PF02311">
    <property type="entry name" value="AraC_binding"/>
    <property type="match status" value="1"/>
</dbReference>
<dbReference type="PANTHER" id="PTHR46796">
    <property type="entry name" value="HTH-TYPE TRANSCRIPTIONAL ACTIVATOR RHAS-RELATED"/>
    <property type="match status" value="1"/>
</dbReference>
<dbReference type="InterPro" id="IPR018062">
    <property type="entry name" value="HTH_AraC-typ_CS"/>
</dbReference>
<name>A0ABW0LXB4_9BACL</name>
<evidence type="ECO:0000256" key="2">
    <source>
        <dbReference type="ARBA" id="ARBA00023125"/>
    </source>
</evidence>
<dbReference type="Pfam" id="PF12833">
    <property type="entry name" value="HTH_18"/>
    <property type="match status" value="1"/>
</dbReference>
<evidence type="ECO:0000259" key="5">
    <source>
        <dbReference type="PROSITE" id="PS01124"/>
    </source>
</evidence>
<keyword evidence="2" id="KW-0238">DNA-binding</keyword>
<evidence type="ECO:0000256" key="1">
    <source>
        <dbReference type="ARBA" id="ARBA00023015"/>
    </source>
</evidence>